<dbReference type="InterPro" id="IPR018274">
    <property type="entry name" value="PEP_util_AS"/>
</dbReference>
<dbReference type="AlphaFoldDB" id="A0A923KN69"/>
<dbReference type="SUPFAM" id="SSF56059">
    <property type="entry name" value="Glutathione synthetase ATP-binding domain-like"/>
    <property type="match status" value="1"/>
</dbReference>
<evidence type="ECO:0000313" key="3">
    <source>
        <dbReference type="EMBL" id="MBC3861553.1"/>
    </source>
</evidence>
<dbReference type="Gene3D" id="1.20.80.30">
    <property type="match status" value="1"/>
</dbReference>
<protein>
    <submittedName>
        <fullName evidence="3">Pyruvate, phosphate dikinase</fullName>
    </submittedName>
</protein>
<dbReference type="Gene3D" id="3.50.30.10">
    <property type="entry name" value="Phosphohistidine domain"/>
    <property type="match status" value="1"/>
</dbReference>
<keyword evidence="3" id="KW-0670">Pyruvate</keyword>
<sequence length="545" mass="58830">MTSSTHWPKHFFLISGNNTDHHFNHKPRRESMGTKAYNLLRMAEIGLQVPPALVIGTDFSQRPEECFKPLFDIGLPALQNVAGEVFGDIRNPLIVSVRSGASVSMPGMMETILNVGISDATLSGFLRKTGNPRLVWDAYRHLVACYGEIVSGVPASLFENEIAIIAQGRDERELDFSELRALTKRFLAIYQEQVGQPFPQDVHVQLTGAIHAVFASWMSDKADTYRHLNKIDAAIGTAVTIQSMAFGNSGAHSGAGVGFTRDPTTGEQGLWVDFLSNAQGEDVVSGRRNADAHQGLATVAPAAWQKLQEAAQALEQEFSDMQDFEFTVQDGVLYMLQSRSGKRTPLACARIALDLLDENIIDAATALQRTEQLKEEEIGTIRLSPQHKTSSDIAPLAKAASACPGVVSGKIVLDAQSAAEHAKGGVSTILVRQDAETSDIAALDSAAGLLTERGARTSHAAVVARQLGKVCLVGCNTLRIDMTARTVSFAETTLHEGDIITLDGNEGLIYHGKVAAVLIPDEALLKRLRALRKSAGAGHHGRREK</sequence>
<dbReference type="Pfam" id="PF01326">
    <property type="entry name" value="PPDK_N"/>
    <property type="match status" value="1"/>
</dbReference>
<dbReference type="PROSITE" id="PS00370">
    <property type="entry name" value="PEP_ENZYMES_PHOS_SITE"/>
    <property type="match status" value="1"/>
</dbReference>
<name>A0A923KN69_9BURK</name>
<dbReference type="GO" id="GO:0050242">
    <property type="term" value="F:pyruvate, phosphate dikinase activity"/>
    <property type="evidence" value="ECO:0007669"/>
    <property type="project" value="InterPro"/>
</dbReference>
<dbReference type="GO" id="GO:0005524">
    <property type="term" value="F:ATP binding"/>
    <property type="evidence" value="ECO:0007669"/>
    <property type="project" value="InterPro"/>
</dbReference>
<evidence type="ECO:0000259" key="2">
    <source>
        <dbReference type="Pfam" id="PF01326"/>
    </source>
</evidence>
<proteinExistence type="predicted"/>
<gene>
    <name evidence="3" type="ORF">H8K32_05520</name>
</gene>
<dbReference type="Gene3D" id="3.30.470.20">
    <property type="entry name" value="ATP-grasp fold, B domain"/>
    <property type="match status" value="1"/>
</dbReference>
<dbReference type="InterPro" id="IPR013815">
    <property type="entry name" value="ATP_grasp_subdomain_1"/>
</dbReference>
<accession>A0A923KN69</accession>
<reference evidence="3" key="1">
    <citation type="submission" date="2020-08" db="EMBL/GenBank/DDBJ databases">
        <title>Novel species isolated from subtropical streams in China.</title>
        <authorList>
            <person name="Lu H."/>
        </authorList>
    </citation>
    <scope>NUCLEOTIDE SEQUENCE</scope>
    <source>
        <strain evidence="3">KACC 12607</strain>
    </source>
</reference>
<dbReference type="InterPro" id="IPR002192">
    <property type="entry name" value="PPDK_AMP/ATP-bd"/>
</dbReference>
<comment type="caution">
    <text evidence="3">The sequence shown here is derived from an EMBL/GenBank/DDBJ whole genome shotgun (WGS) entry which is preliminary data.</text>
</comment>
<dbReference type="Pfam" id="PF00391">
    <property type="entry name" value="PEP-utilizers"/>
    <property type="match status" value="1"/>
</dbReference>
<dbReference type="InterPro" id="IPR010121">
    <property type="entry name" value="Pyruvate_phosphate_dikinase"/>
</dbReference>
<dbReference type="InterPro" id="IPR008279">
    <property type="entry name" value="PEP-util_enz_mobile_dom"/>
</dbReference>
<dbReference type="PANTHER" id="PTHR22931:SF9">
    <property type="entry name" value="PYRUVATE, PHOSPHATE DIKINASE 1, CHLOROPLASTIC"/>
    <property type="match status" value="1"/>
</dbReference>
<dbReference type="Gene3D" id="1.10.189.10">
    <property type="entry name" value="Pyruvate Phosphate Dikinase, domain 2"/>
    <property type="match status" value="1"/>
</dbReference>
<dbReference type="InterPro" id="IPR036637">
    <property type="entry name" value="Phosphohistidine_dom_sf"/>
</dbReference>
<keyword evidence="4" id="KW-1185">Reference proteome</keyword>
<feature type="domain" description="Pyruvate phosphate dikinase AMP/ATP-binding" evidence="2">
    <location>
        <begin position="91"/>
        <end position="292"/>
    </location>
</feature>
<feature type="domain" description="PEP-utilising enzyme mobile" evidence="1">
    <location>
        <begin position="428"/>
        <end position="507"/>
    </location>
</feature>
<dbReference type="RefSeq" id="WP_186911490.1">
    <property type="nucleotide sequence ID" value="NZ_JACOFV010000004.1"/>
</dbReference>
<dbReference type="EMBL" id="JACOFV010000004">
    <property type="protein sequence ID" value="MBC3861553.1"/>
    <property type="molecule type" value="Genomic_DNA"/>
</dbReference>
<dbReference type="Proteomes" id="UP000634011">
    <property type="component" value="Unassembled WGS sequence"/>
</dbReference>
<dbReference type="GO" id="GO:0016301">
    <property type="term" value="F:kinase activity"/>
    <property type="evidence" value="ECO:0007669"/>
    <property type="project" value="InterPro"/>
</dbReference>
<dbReference type="SUPFAM" id="SSF52009">
    <property type="entry name" value="Phosphohistidine domain"/>
    <property type="match status" value="1"/>
</dbReference>
<dbReference type="Gene3D" id="3.30.1490.20">
    <property type="entry name" value="ATP-grasp fold, A domain"/>
    <property type="match status" value="1"/>
</dbReference>
<evidence type="ECO:0000313" key="4">
    <source>
        <dbReference type="Proteomes" id="UP000634011"/>
    </source>
</evidence>
<evidence type="ECO:0000259" key="1">
    <source>
        <dbReference type="Pfam" id="PF00391"/>
    </source>
</evidence>
<dbReference type="PANTHER" id="PTHR22931">
    <property type="entry name" value="PHOSPHOENOLPYRUVATE DIKINASE-RELATED"/>
    <property type="match status" value="1"/>
</dbReference>
<organism evidence="3 4">
    <name type="scientific">Undibacterium jejuense</name>
    <dbReference type="NCBI Taxonomy" id="1344949"/>
    <lineage>
        <taxon>Bacteria</taxon>
        <taxon>Pseudomonadati</taxon>
        <taxon>Pseudomonadota</taxon>
        <taxon>Betaproteobacteria</taxon>
        <taxon>Burkholderiales</taxon>
        <taxon>Oxalobacteraceae</taxon>
        <taxon>Undibacterium</taxon>
    </lineage>
</organism>